<reference evidence="1 2" key="2">
    <citation type="submission" date="2017-09" db="EMBL/GenBank/DDBJ databases">
        <title>Tripartite evolution among Lactobacillus johnsonii, Lactobacillus taiwanensis, Lactobacillus reuteri and their rodent host.</title>
        <authorList>
            <person name="Wang T."/>
            <person name="Knowles S."/>
            <person name="Cheng C."/>
        </authorList>
    </citation>
    <scope>NUCLEOTIDE SEQUENCE [LARGE SCALE GENOMIC DNA]</scope>
    <source>
        <strain evidence="1 2">105n</strain>
    </source>
</reference>
<protein>
    <recommendedName>
        <fullName evidence="3">YcaO domain-containing protein</fullName>
    </recommendedName>
</protein>
<name>A0AB73QJ88_LIMRT</name>
<evidence type="ECO:0000313" key="2">
    <source>
        <dbReference type="Proteomes" id="UP000216681"/>
    </source>
</evidence>
<dbReference type="AlphaFoldDB" id="A0AB73QJ88"/>
<accession>A0AB73QJ88</accession>
<gene>
    <name evidence="1" type="ORF">CBG15_05525</name>
</gene>
<dbReference type="EMBL" id="NGPX01000024">
    <property type="protein sequence ID" value="OYS93752.1"/>
    <property type="molecule type" value="Genomic_DNA"/>
</dbReference>
<dbReference type="RefSeq" id="WP_094501841.1">
    <property type="nucleotide sequence ID" value="NZ_NGPD01000057.1"/>
</dbReference>
<organism evidence="1 2">
    <name type="scientific">Limosilactobacillus reuteri</name>
    <name type="common">Lactobacillus reuteri</name>
    <dbReference type="NCBI Taxonomy" id="1598"/>
    <lineage>
        <taxon>Bacteria</taxon>
        <taxon>Bacillati</taxon>
        <taxon>Bacillota</taxon>
        <taxon>Bacilli</taxon>
        <taxon>Lactobacillales</taxon>
        <taxon>Lactobacillaceae</taxon>
        <taxon>Limosilactobacillus</taxon>
    </lineage>
</organism>
<dbReference type="Proteomes" id="UP000216681">
    <property type="component" value="Unassembled WGS sequence"/>
</dbReference>
<evidence type="ECO:0008006" key="3">
    <source>
        <dbReference type="Google" id="ProtNLM"/>
    </source>
</evidence>
<proteinExistence type="predicted"/>
<sequence length="359" mass="41902">MQYKYKEIQPQSYLNLFNGKIYYAIEAVLRIINNSTEGFYSNSFSDSRLDKLLSKQKIKWSYINRKETSLLTEPSTKEPEDLHAASLVKIPVLNNIDIKNLLKTINNSRSVQHKNKLTHYKEINWGVIIPQKDTFLSSYYSINRVVYGLNGHSSTGFGSSTAENFNPKTVLKKAKQFAKAFPDECQIIKVSPTDINFGTNYHHTNSIETYVNLALHDKLIVHYIHQKGVPIKKETENLETLIGSNEPVALYLHKNFKDQLKRDSDSFSVSLTSYDIRALDKSISRRHKKVRNYINKRFSYYDKEINHYIITIKKYDHMRESLRNFLKGDYYNKVICSHFKDPSFKNSLTLQIKNIINLY</sequence>
<comment type="caution">
    <text evidence="1">The sequence shown here is derived from an EMBL/GenBank/DDBJ whole genome shotgun (WGS) entry which is preliminary data.</text>
</comment>
<evidence type="ECO:0000313" key="1">
    <source>
        <dbReference type="EMBL" id="OYS93752.1"/>
    </source>
</evidence>
<reference evidence="1 2" key="1">
    <citation type="submission" date="2017-05" db="EMBL/GenBank/DDBJ databases">
        <authorList>
            <person name="Lin X.B."/>
            <person name="Stothard P."/>
            <person name="Tasseva G."/>
            <person name="Walter J."/>
        </authorList>
    </citation>
    <scope>NUCLEOTIDE SEQUENCE [LARGE SCALE GENOMIC DNA]</scope>
    <source>
        <strain evidence="1 2">105n</strain>
    </source>
</reference>